<dbReference type="OrthoDB" id="4008070at2759"/>
<dbReference type="AlphaFoldDB" id="A0A367XUD6"/>
<keyword evidence="4" id="KW-0256">Endoplasmic reticulum</keyword>
<gene>
    <name evidence="8" type="ORF">Cantr_05895</name>
</gene>
<evidence type="ECO:0000256" key="1">
    <source>
        <dbReference type="ARBA" id="ARBA00004477"/>
    </source>
</evidence>
<feature type="transmembrane region" description="Helical" evidence="7">
    <location>
        <begin position="47"/>
        <end position="69"/>
    </location>
</feature>
<reference evidence="8 9" key="1">
    <citation type="submission" date="2018-06" db="EMBL/GenBank/DDBJ databases">
        <title>Whole genome sequencing of Candida tropicalis (genome annotated by CSBL at Korea University).</title>
        <authorList>
            <person name="Ahn J."/>
        </authorList>
    </citation>
    <scope>NUCLEOTIDE SEQUENCE [LARGE SCALE GENOMIC DNA]</scope>
    <source>
        <strain evidence="8 9">ATCC 20962</strain>
    </source>
</reference>
<organism evidence="8 9">
    <name type="scientific">Candida viswanathii</name>
    <dbReference type="NCBI Taxonomy" id="5486"/>
    <lineage>
        <taxon>Eukaryota</taxon>
        <taxon>Fungi</taxon>
        <taxon>Dikarya</taxon>
        <taxon>Ascomycota</taxon>
        <taxon>Saccharomycotina</taxon>
        <taxon>Pichiomycetes</taxon>
        <taxon>Debaryomycetaceae</taxon>
        <taxon>Candida/Lodderomyces clade</taxon>
        <taxon>Candida</taxon>
    </lineage>
</organism>
<sequence length="82" mass="9301">MEQIQEIVEFPVTIPNQRKVHQLIQVASIINVITSLGIGLVTDSLKYLSYSFAAQFVVLVLLIAPNWLFKSEPSLEWISIKM</sequence>
<name>A0A367XUD6_9ASCO</name>
<accession>A0A367XUD6</accession>
<evidence type="ECO:0000256" key="3">
    <source>
        <dbReference type="ARBA" id="ARBA00022692"/>
    </source>
</evidence>
<dbReference type="EMBL" id="QLNQ01000029">
    <property type="protein sequence ID" value="RCK56422.1"/>
    <property type="molecule type" value="Genomic_DNA"/>
</dbReference>
<evidence type="ECO:0000256" key="4">
    <source>
        <dbReference type="ARBA" id="ARBA00022824"/>
    </source>
</evidence>
<comment type="similarity">
    <text evidence="2">Belongs to the SPCS1 family.</text>
</comment>
<comment type="caution">
    <text evidence="8">The sequence shown here is derived from an EMBL/GenBank/DDBJ whole genome shotgun (WGS) entry which is preliminary data.</text>
</comment>
<evidence type="ECO:0000313" key="9">
    <source>
        <dbReference type="Proteomes" id="UP000253472"/>
    </source>
</evidence>
<keyword evidence="3 7" id="KW-0812">Transmembrane</keyword>
<feature type="transmembrane region" description="Helical" evidence="7">
    <location>
        <begin position="23"/>
        <end position="41"/>
    </location>
</feature>
<dbReference type="InterPro" id="IPR009542">
    <property type="entry name" value="Spc1/SPCS1"/>
</dbReference>
<evidence type="ECO:0000256" key="7">
    <source>
        <dbReference type="SAM" id="Phobius"/>
    </source>
</evidence>
<protein>
    <submittedName>
        <fullName evidence="8">Uncharacterized protein</fullName>
    </submittedName>
</protein>
<evidence type="ECO:0000256" key="2">
    <source>
        <dbReference type="ARBA" id="ARBA00005245"/>
    </source>
</evidence>
<evidence type="ECO:0000256" key="6">
    <source>
        <dbReference type="ARBA" id="ARBA00023136"/>
    </source>
</evidence>
<evidence type="ECO:0000256" key="5">
    <source>
        <dbReference type="ARBA" id="ARBA00022989"/>
    </source>
</evidence>
<dbReference type="Pfam" id="PF06645">
    <property type="entry name" value="SPC12"/>
    <property type="match status" value="1"/>
</dbReference>
<keyword evidence="6 7" id="KW-0472">Membrane</keyword>
<keyword evidence="9" id="KW-1185">Reference proteome</keyword>
<dbReference type="Proteomes" id="UP000253472">
    <property type="component" value="Unassembled WGS sequence"/>
</dbReference>
<dbReference type="GO" id="GO:0005787">
    <property type="term" value="C:signal peptidase complex"/>
    <property type="evidence" value="ECO:0007669"/>
    <property type="project" value="InterPro"/>
</dbReference>
<keyword evidence="5 7" id="KW-1133">Transmembrane helix</keyword>
<comment type="subcellular location">
    <subcellularLocation>
        <location evidence="1">Endoplasmic reticulum membrane</location>
        <topology evidence="1">Multi-pass membrane protein</topology>
    </subcellularLocation>
</comment>
<evidence type="ECO:0000313" key="8">
    <source>
        <dbReference type="EMBL" id="RCK56422.1"/>
    </source>
</evidence>
<proteinExistence type="inferred from homology"/>
<dbReference type="GO" id="GO:0006465">
    <property type="term" value="P:signal peptide processing"/>
    <property type="evidence" value="ECO:0007669"/>
    <property type="project" value="InterPro"/>
</dbReference>